<dbReference type="PANTHER" id="PTHR43476:SF5">
    <property type="entry name" value="FAD-DEPENDENT MONOOXYGENASE"/>
    <property type="match status" value="1"/>
</dbReference>
<dbReference type="Gene3D" id="3.50.50.60">
    <property type="entry name" value="FAD/NAD(P)-binding domain"/>
    <property type="match status" value="1"/>
</dbReference>
<dbReference type="Pfam" id="PF01494">
    <property type="entry name" value="FAD_binding_3"/>
    <property type="match status" value="1"/>
</dbReference>
<dbReference type="Gene3D" id="3.30.70.2450">
    <property type="match status" value="1"/>
</dbReference>
<gene>
    <name evidence="5" type="ORF">M441DRAFT_68913</name>
</gene>
<evidence type="ECO:0000259" key="4">
    <source>
        <dbReference type="Pfam" id="PF01494"/>
    </source>
</evidence>
<evidence type="ECO:0000313" key="5">
    <source>
        <dbReference type="EMBL" id="PTB41911.1"/>
    </source>
</evidence>
<reference evidence="5 6" key="1">
    <citation type="submission" date="2016-07" db="EMBL/GenBank/DDBJ databases">
        <title>Multiple horizontal gene transfer events from other fungi enriched the ability of initially mycotrophic Trichoderma (Ascomycota) to feed on dead plant biomass.</title>
        <authorList>
            <consortium name="DOE Joint Genome Institute"/>
            <person name="Aerts A."/>
            <person name="Atanasova L."/>
            <person name="Chenthamara K."/>
            <person name="Zhang J."/>
            <person name="Grujic M."/>
            <person name="Henrissat B."/>
            <person name="Kuo A."/>
            <person name="Salamov A."/>
            <person name="Lipzen A."/>
            <person name="Labutti K."/>
            <person name="Barry K."/>
            <person name="Miao Y."/>
            <person name="Rahimi M.J."/>
            <person name="Shen Q."/>
            <person name="Grigoriev I.V."/>
            <person name="Kubicek C.P."/>
            <person name="Druzhinina I.S."/>
        </authorList>
    </citation>
    <scope>NUCLEOTIDE SEQUENCE [LARGE SCALE GENOMIC DNA]</scope>
    <source>
        <strain evidence="5 6">CBS 433.97</strain>
    </source>
</reference>
<dbReference type="GO" id="GO:0016491">
    <property type="term" value="F:oxidoreductase activity"/>
    <property type="evidence" value="ECO:0007669"/>
    <property type="project" value="UniProtKB-KW"/>
</dbReference>
<dbReference type="EMBL" id="KZ679261">
    <property type="protein sequence ID" value="PTB41911.1"/>
    <property type="molecule type" value="Genomic_DNA"/>
</dbReference>
<dbReference type="STRING" id="1042311.A0A2T3ZAS0"/>
<feature type="domain" description="FAD-binding" evidence="4">
    <location>
        <begin position="7"/>
        <end position="369"/>
    </location>
</feature>
<keyword evidence="3" id="KW-0560">Oxidoreductase</keyword>
<evidence type="ECO:0000313" key="6">
    <source>
        <dbReference type="Proteomes" id="UP000240493"/>
    </source>
</evidence>
<sequence length="624" mass="70444">MENFESTEVAIVGAGPAGLTLALSLAKFRIRSVILEKTQEITKDPRGVYLTGDAVRILHALGLGDRLPYIGHQVDKVHFHQTSFSSKPFFSLKVGESNSLEQVVPEGLLQIQPRLERVLRSQVQKSPWCILRTGCTVTSRLLDDPPTIEYVDQDDVIYRLTCQWLVGADGKVGVVRKHFLETSAGIKQETGTYPYDGTWVAANLKISLPTRESHPDFPLWSLGYKPNDIYDLYWPKGWHFCSPPGKATAAGRFGPHEERLWRHEFRQNDIDDTTKVEELLWEHITPMITRDRDNTSCKWSTPVTYPLDCITVLRCRPYRFTHKVVNRWFDKRTIVIGDAAHVFPPFAGQGIASGLRDAHQLAWRLSLLVSHDGCNTKDISLSQDLLSSWALERRKSVDDAAFFSMLNGRLCNQPTPLWASLALKFKMFLDWSELFPRKLDPQNQKERKGFSDVGGAFLEKAYNGGGRMAQIYMWSTLSRTLVLSDTLLGRSPSAFTLIIVATSEDSQRFYDEAKSAVLNSSIDASILSEDSIRLVNSEVRASRDCTVQGGSDKLEVFYPFVPDQTILHSSTGNYNAGAYIDRLGRFTRFAIVRADLFIFSCANSTLELIDCLRLLRARLEHRIG</sequence>
<dbReference type="PANTHER" id="PTHR43476">
    <property type="entry name" value="3-(3-HYDROXY-PHENYL)PROPIONATE/3-HYDROXYCINNAMIC ACID HYDROXYLASE"/>
    <property type="match status" value="1"/>
</dbReference>
<keyword evidence="2" id="KW-0274">FAD</keyword>
<keyword evidence="6" id="KW-1185">Reference proteome</keyword>
<dbReference type="SUPFAM" id="SSF51905">
    <property type="entry name" value="FAD/NAD(P)-binding domain"/>
    <property type="match status" value="1"/>
</dbReference>
<protein>
    <recommendedName>
        <fullName evidence="4">FAD-binding domain-containing protein</fullName>
    </recommendedName>
</protein>
<dbReference type="InterPro" id="IPR002938">
    <property type="entry name" value="FAD-bd"/>
</dbReference>
<name>A0A2T3ZAS0_TRIA4</name>
<dbReference type="OrthoDB" id="2096480at2759"/>
<dbReference type="InterPro" id="IPR050631">
    <property type="entry name" value="PheA/TfdB_FAD_monoxygenase"/>
</dbReference>
<organism evidence="5 6">
    <name type="scientific">Trichoderma asperellum (strain ATCC 204424 / CBS 433.97 / NBRC 101777)</name>
    <dbReference type="NCBI Taxonomy" id="1042311"/>
    <lineage>
        <taxon>Eukaryota</taxon>
        <taxon>Fungi</taxon>
        <taxon>Dikarya</taxon>
        <taxon>Ascomycota</taxon>
        <taxon>Pezizomycotina</taxon>
        <taxon>Sordariomycetes</taxon>
        <taxon>Hypocreomycetidae</taxon>
        <taxon>Hypocreales</taxon>
        <taxon>Hypocreaceae</taxon>
        <taxon>Trichoderma</taxon>
    </lineage>
</organism>
<accession>A0A2T3ZAS0</accession>
<dbReference type="InterPro" id="IPR036188">
    <property type="entry name" value="FAD/NAD-bd_sf"/>
</dbReference>
<evidence type="ECO:0000256" key="3">
    <source>
        <dbReference type="ARBA" id="ARBA00023002"/>
    </source>
</evidence>
<dbReference type="PRINTS" id="PR00420">
    <property type="entry name" value="RNGMNOXGNASE"/>
</dbReference>
<dbReference type="Proteomes" id="UP000240493">
    <property type="component" value="Unassembled WGS sequence"/>
</dbReference>
<evidence type="ECO:0000256" key="1">
    <source>
        <dbReference type="ARBA" id="ARBA00022630"/>
    </source>
</evidence>
<proteinExistence type="predicted"/>
<evidence type="ECO:0000256" key="2">
    <source>
        <dbReference type="ARBA" id="ARBA00022827"/>
    </source>
</evidence>
<keyword evidence="1" id="KW-0285">Flavoprotein</keyword>
<dbReference type="AlphaFoldDB" id="A0A2T3ZAS0"/>
<dbReference type="GO" id="GO:0071949">
    <property type="term" value="F:FAD binding"/>
    <property type="evidence" value="ECO:0007669"/>
    <property type="project" value="InterPro"/>
</dbReference>